<evidence type="ECO:0000256" key="1">
    <source>
        <dbReference type="ARBA" id="ARBA00009986"/>
    </source>
</evidence>
<dbReference type="OrthoDB" id="6187633at2"/>
<dbReference type="InterPro" id="IPR016163">
    <property type="entry name" value="Ald_DH_C"/>
</dbReference>
<organism evidence="4 5">
    <name type="scientific">Massilia atriviolacea</name>
    <dbReference type="NCBI Taxonomy" id="2495579"/>
    <lineage>
        <taxon>Bacteria</taxon>
        <taxon>Pseudomonadati</taxon>
        <taxon>Pseudomonadota</taxon>
        <taxon>Betaproteobacteria</taxon>
        <taxon>Burkholderiales</taxon>
        <taxon>Oxalobacteraceae</taxon>
        <taxon>Telluria group</taxon>
        <taxon>Massilia</taxon>
    </lineage>
</organism>
<dbReference type="FunFam" id="3.40.605.10:FF:000001">
    <property type="entry name" value="Aldehyde dehydrogenase 1"/>
    <property type="match status" value="1"/>
</dbReference>
<dbReference type="InterPro" id="IPR015590">
    <property type="entry name" value="Aldehyde_DH_dom"/>
</dbReference>
<dbReference type="Gene3D" id="3.40.309.10">
    <property type="entry name" value="Aldehyde Dehydrogenase, Chain A, domain 2"/>
    <property type="match status" value="1"/>
</dbReference>
<dbReference type="AlphaFoldDB" id="A0A430HCY1"/>
<evidence type="ECO:0000259" key="3">
    <source>
        <dbReference type="Pfam" id="PF00171"/>
    </source>
</evidence>
<proteinExistence type="inferred from homology"/>
<evidence type="ECO:0000313" key="4">
    <source>
        <dbReference type="EMBL" id="RSZ55373.1"/>
    </source>
</evidence>
<accession>A0A430HCY1</accession>
<gene>
    <name evidence="4" type="ORF">EJB06_29785</name>
</gene>
<evidence type="ECO:0000256" key="2">
    <source>
        <dbReference type="ARBA" id="ARBA00023002"/>
    </source>
</evidence>
<comment type="similarity">
    <text evidence="1">Belongs to the aldehyde dehydrogenase family.</text>
</comment>
<dbReference type="SUPFAM" id="SSF53720">
    <property type="entry name" value="ALDH-like"/>
    <property type="match status" value="1"/>
</dbReference>
<evidence type="ECO:0000313" key="5">
    <source>
        <dbReference type="Proteomes" id="UP000278085"/>
    </source>
</evidence>
<dbReference type="CDD" id="cd07112">
    <property type="entry name" value="ALDH_GABALDH-PuuC"/>
    <property type="match status" value="1"/>
</dbReference>
<feature type="domain" description="Aldehyde dehydrogenase" evidence="3">
    <location>
        <begin position="28"/>
        <end position="489"/>
    </location>
</feature>
<comment type="caution">
    <text evidence="4">The sequence shown here is derived from an EMBL/GenBank/DDBJ whole genome shotgun (WGS) entry which is preliminary data.</text>
</comment>
<dbReference type="RefSeq" id="WP_126077652.1">
    <property type="nucleotide sequence ID" value="NZ_CP051166.1"/>
</dbReference>
<dbReference type="Proteomes" id="UP000278085">
    <property type="component" value="Unassembled WGS sequence"/>
</dbReference>
<dbReference type="GO" id="GO:0004030">
    <property type="term" value="F:aldehyde dehydrogenase [NAD(P)+] activity"/>
    <property type="evidence" value="ECO:0007669"/>
    <property type="project" value="UniProtKB-ARBA"/>
</dbReference>
<dbReference type="EMBL" id="RXLQ01000027">
    <property type="protein sequence ID" value="RSZ55373.1"/>
    <property type="molecule type" value="Genomic_DNA"/>
</dbReference>
<dbReference type="InterPro" id="IPR016161">
    <property type="entry name" value="Ald_DH/histidinol_DH"/>
</dbReference>
<sequence length="495" mass="52476">MTTTQWHQRAAALGIDGRAFIGGERVWARSERQFDNRSPVDGRQLGFVARCDGADVDAAVAAARAAFEDRRWAGQAPAARKRTMIKFADLILAHADELALLETLDMGKPIKYSQSVDVPAAANCIRWYGEAVDKIYDQIAPTADTSLALVTREPVGVVAAIVPWNYPMIMAAWKIAPALAAGNSVILKPSEKSPLTALRLAEIALEAGLPAGVFNVVPGYGAEAGAALALHMDVDCIGFTGSTNVGKQILQMAGQSNLKRAWTELGGKSANIVCADCPDLDAAVSAAIGSIYFNQGESCNAPSRLFVEASIKDAFLEKALALVPDFAPGDPLDEATVMGAIVDAAQMKTVMGYIEQGKQAGARLLAGGAAARLDSGGFYIAPTLFDRVDGSMSIAREEIFGPVLSVLAFTDIDDAVRQANATRYGLQAAVWTADLSKAIKTARALRAGTVHVNQYDGDDITVPFGGVKQSGNGRDKSLHAFDKYTELKTTWIQIG</sequence>
<keyword evidence="2" id="KW-0560">Oxidoreductase</keyword>
<reference evidence="4 5" key="1">
    <citation type="submission" date="2018-12" db="EMBL/GenBank/DDBJ databases">
        <authorList>
            <person name="Yang E."/>
        </authorList>
    </citation>
    <scope>NUCLEOTIDE SEQUENCE [LARGE SCALE GENOMIC DNA]</scope>
    <source>
        <strain evidence="4 5">SOD</strain>
    </source>
</reference>
<dbReference type="Gene3D" id="3.40.605.10">
    <property type="entry name" value="Aldehyde Dehydrogenase, Chain A, domain 1"/>
    <property type="match status" value="1"/>
</dbReference>
<dbReference type="Pfam" id="PF00171">
    <property type="entry name" value="Aldedh"/>
    <property type="match status" value="1"/>
</dbReference>
<dbReference type="InterPro" id="IPR016162">
    <property type="entry name" value="Ald_DH_N"/>
</dbReference>
<keyword evidence="5" id="KW-1185">Reference proteome</keyword>
<protein>
    <submittedName>
        <fullName evidence="4">Aldehyde dehydrogenase</fullName>
    </submittedName>
</protein>
<dbReference type="FunFam" id="3.40.309.10:FF:000012">
    <property type="entry name" value="Betaine aldehyde dehydrogenase"/>
    <property type="match status" value="1"/>
</dbReference>
<dbReference type="PROSITE" id="PS00070">
    <property type="entry name" value="ALDEHYDE_DEHYDR_CYS"/>
    <property type="match status" value="1"/>
</dbReference>
<dbReference type="PANTHER" id="PTHR11699">
    <property type="entry name" value="ALDEHYDE DEHYDROGENASE-RELATED"/>
    <property type="match status" value="1"/>
</dbReference>
<name>A0A430HCY1_9BURK</name>
<dbReference type="InterPro" id="IPR016160">
    <property type="entry name" value="Ald_DH_CS_CYS"/>
</dbReference>